<accession>A0A1I7V8D0</accession>
<dbReference type="Proteomes" id="UP000095285">
    <property type="component" value="Unassembled WGS sequence"/>
</dbReference>
<proteinExistence type="predicted"/>
<evidence type="ECO:0000313" key="2">
    <source>
        <dbReference type="Proteomes" id="UP000095285"/>
    </source>
</evidence>
<reference evidence="2" key="1">
    <citation type="submission" date="2012-04" db="EMBL/GenBank/DDBJ databases">
        <title>The Genome Sequence of Loa loa.</title>
        <authorList>
            <consortium name="The Broad Institute Genome Sequencing Platform"/>
            <consortium name="Broad Institute Genome Sequencing Center for Infectious Disease"/>
            <person name="Nutman T.B."/>
            <person name="Fink D.L."/>
            <person name="Russ C."/>
            <person name="Young S."/>
            <person name="Zeng Q."/>
            <person name="Gargeya S."/>
            <person name="Alvarado L."/>
            <person name="Berlin A."/>
            <person name="Chapman S.B."/>
            <person name="Chen Z."/>
            <person name="Freedman E."/>
            <person name="Gellesch M."/>
            <person name="Goldberg J."/>
            <person name="Griggs A."/>
            <person name="Gujja S."/>
            <person name="Heilman E.R."/>
            <person name="Heiman D."/>
            <person name="Howarth C."/>
            <person name="Mehta T."/>
            <person name="Neiman D."/>
            <person name="Pearson M."/>
            <person name="Roberts A."/>
            <person name="Saif S."/>
            <person name="Shea T."/>
            <person name="Shenoy N."/>
            <person name="Sisk P."/>
            <person name="Stolte C."/>
            <person name="Sykes S."/>
            <person name="White J."/>
            <person name="Yandava C."/>
            <person name="Haas B."/>
            <person name="Henn M.R."/>
            <person name="Nusbaum C."/>
            <person name="Birren B."/>
        </authorList>
    </citation>
    <scope>NUCLEOTIDE SEQUENCE [LARGE SCALE GENOMIC DNA]</scope>
</reference>
<dbReference type="WBParaSite" id="EN70_1099">
    <property type="protein sequence ID" value="EN70_1099"/>
    <property type="gene ID" value="EN70_1099"/>
</dbReference>
<protein>
    <submittedName>
        <fullName evidence="3">DNA helicase</fullName>
    </submittedName>
</protein>
<dbReference type="AlphaFoldDB" id="A0A1I7V8D0"/>
<keyword evidence="2" id="KW-1185">Reference proteome</keyword>
<feature type="region of interest" description="Disordered" evidence="1">
    <location>
        <begin position="188"/>
        <end position="207"/>
    </location>
</feature>
<reference evidence="3" key="2">
    <citation type="submission" date="2016-11" db="UniProtKB">
        <authorList>
            <consortium name="WormBaseParasite"/>
        </authorList>
    </citation>
    <scope>IDENTIFICATION</scope>
</reference>
<sequence length="539" mass="60401">MSALERKRTWNRALAKEATTTVISKSTIATSYFFSGEKSKLRSCCGMTSSGPVGRQAMIEKRYFEPTVKELYNFERSSFEKQTRSCVQGVSFSFKVPNKRCMKKSESVVSSVKRNSSDTDLKPSIRTIVRSKSSSELLEKAVSETTKTTLISKLASDSNFMQDSCSEKELNTPECSLKSNLHISYSSNPKKRKVEGKADGGPPIKMNKKVDSKKKVLGKTISATPSHTANNGATGSRNKCFPGAICSSRLSAALNRNSEWEKLAMKSRSIFLKHRSQKMLKDRLEKYCVIKQKSHNSERSNTTEASQTPTAPYLMIKEAPPKFNQNFFDLFFNHLNEEKVEQSETSCESNESKTLVEKNMPSKRNLNHEIGLQDTKKIPFSSLAETQPLTAIDRNSGKVMDNRSGVKRLSLISDTKDAAEIEVTKEVESLVKKALLQTTVGSCFRTNQDLRKSGSDSVQEGHGFDMTNDDAKLKKMWTLVAEESSLTNNLNDISAKINKIKADLCALSNESFQITKRLDEVRFLKNQLLNNSHCKMVRQ</sequence>
<evidence type="ECO:0000256" key="1">
    <source>
        <dbReference type="SAM" id="MobiDB-lite"/>
    </source>
</evidence>
<evidence type="ECO:0000313" key="3">
    <source>
        <dbReference type="WBParaSite" id="EN70_1099"/>
    </source>
</evidence>
<name>A0A1I7V8D0_LOALO</name>
<organism evidence="2 3">
    <name type="scientific">Loa loa</name>
    <name type="common">Eye worm</name>
    <name type="synonym">Filaria loa</name>
    <dbReference type="NCBI Taxonomy" id="7209"/>
    <lineage>
        <taxon>Eukaryota</taxon>
        <taxon>Metazoa</taxon>
        <taxon>Ecdysozoa</taxon>
        <taxon>Nematoda</taxon>
        <taxon>Chromadorea</taxon>
        <taxon>Rhabditida</taxon>
        <taxon>Spirurina</taxon>
        <taxon>Spiruromorpha</taxon>
        <taxon>Filarioidea</taxon>
        <taxon>Onchocercidae</taxon>
        <taxon>Loa</taxon>
    </lineage>
</organism>